<organism evidence="2 3">
    <name type="scientific">Pleurodeles waltl</name>
    <name type="common">Iberian ribbed newt</name>
    <dbReference type="NCBI Taxonomy" id="8319"/>
    <lineage>
        <taxon>Eukaryota</taxon>
        <taxon>Metazoa</taxon>
        <taxon>Chordata</taxon>
        <taxon>Craniata</taxon>
        <taxon>Vertebrata</taxon>
        <taxon>Euteleostomi</taxon>
        <taxon>Amphibia</taxon>
        <taxon>Batrachia</taxon>
        <taxon>Caudata</taxon>
        <taxon>Salamandroidea</taxon>
        <taxon>Salamandridae</taxon>
        <taxon>Pleurodelinae</taxon>
        <taxon>Pleurodeles</taxon>
    </lineage>
</organism>
<reference evidence="2" key="1">
    <citation type="journal article" date="2022" name="bioRxiv">
        <title>Sequencing and chromosome-scale assembly of the giantPleurodeles waltlgenome.</title>
        <authorList>
            <person name="Brown T."/>
            <person name="Elewa A."/>
            <person name="Iarovenko S."/>
            <person name="Subramanian E."/>
            <person name="Araus A.J."/>
            <person name="Petzold A."/>
            <person name="Susuki M."/>
            <person name="Suzuki K.-i.T."/>
            <person name="Hayashi T."/>
            <person name="Toyoda A."/>
            <person name="Oliveira C."/>
            <person name="Osipova E."/>
            <person name="Leigh N.D."/>
            <person name="Simon A."/>
            <person name="Yun M.H."/>
        </authorList>
    </citation>
    <scope>NUCLEOTIDE SEQUENCE</scope>
    <source>
        <strain evidence="2">20211129_DDA</strain>
        <tissue evidence="2">Liver</tissue>
    </source>
</reference>
<sequence>MPVAVPGPGGPAEACDAPVVGDPCGAGCPLGSEEVTLGAIVLAIIAKGLNYRDRDTILQEVRKYGDPSYENHIIHFFPHYTWEVQLQRQSFMGVKRKLKELGYTYMLLIPAKLEVLHAGRSHFFQTPEAVWDWLELGSGDGTPRPQRGGVRKQPAKMGNIQSTLRWTTRQCHVSQGTKVIVRSNGTLSLDRRRHKREEARLLVRSVTAEVSPRSGSPREDGGLTQDSDSTNA</sequence>
<dbReference type="Gene3D" id="3.30.250.20">
    <property type="entry name" value="L1 transposable element, C-terminal domain"/>
    <property type="match status" value="1"/>
</dbReference>
<feature type="region of interest" description="Disordered" evidence="1">
    <location>
        <begin position="203"/>
        <end position="232"/>
    </location>
</feature>
<dbReference type="InterPro" id="IPR042566">
    <property type="entry name" value="L1_C"/>
</dbReference>
<dbReference type="AlphaFoldDB" id="A0AAV7SKL7"/>
<comment type="caution">
    <text evidence="2">The sequence shown here is derived from an EMBL/GenBank/DDBJ whole genome shotgun (WGS) entry which is preliminary data.</text>
</comment>
<dbReference type="EMBL" id="JANPWB010000008">
    <property type="protein sequence ID" value="KAJ1164623.1"/>
    <property type="molecule type" value="Genomic_DNA"/>
</dbReference>
<proteinExistence type="predicted"/>
<gene>
    <name evidence="2" type="ORF">NDU88_005058</name>
</gene>
<name>A0AAV7SKL7_PLEWA</name>
<protein>
    <submittedName>
        <fullName evidence="2">Uncharacterized protein</fullName>
    </submittedName>
</protein>
<evidence type="ECO:0000313" key="2">
    <source>
        <dbReference type="EMBL" id="KAJ1164623.1"/>
    </source>
</evidence>
<evidence type="ECO:0000256" key="1">
    <source>
        <dbReference type="SAM" id="MobiDB-lite"/>
    </source>
</evidence>
<accession>A0AAV7SKL7</accession>
<keyword evidence="3" id="KW-1185">Reference proteome</keyword>
<evidence type="ECO:0000313" key="3">
    <source>
        <dbReference type="Proteomes" id="UP001066276"/>
    </source>
</evidence>
<dbReference type="Proteomes" id="UP001066276">
    <property type="component" value="Chromosome 4_2"/>
</dbReference>